<keyword evidence="3" id="KW-0479">Metal-binding</keyword>
<evidence type="ECO:0000256" key="6">
    <source>
        <dbReference type="ARBA" id="ARBA00022842"/>
    </source>
</evidence>
<dbReference type="GO" id="GO:0006139">
    <property type="term" value="P:nucleobase-containing compound metabolic process"/>
    <property type="evidence" value="ECO:0007669"/>
    <property type="project" value="InterPro"/>
</dbReference>
<dbReference type="InterPro" id="IPR051132">
    <property type="entry name" value="3-5_Exonuclease_domain"/>
</dbReference>
<evidence type="ECO:0000256" key="2">
    <source>
        <dbReference type="ARBA" id="ARBA00022722"/>
    </source>
</evidence>
<dbReference type="STRING" id="1314790.A0A1Y1YUE0"/>
<gene>
    <name evidence="11" type="ORF">K493DRAFT_312411</name>
</gene>
<dbReference type="SMART" id="SM00474">
    <property type="entry name" value="35EXOc"/>
    <property type="match status" value="1"/>
</dbReference>
<comment type="caution">
    <text evidence="11">The sequence shown here is derived from an EMBL/GenBank/DDBJ whole genome shotgun (WGS) entry which is preliminary data.</text>
</comment>
<dbReference type="InterPro" id="IPR012337">
    <property type="entry name" value="RNaseH-like_sf"/>
</dbReference>
<evidence type="ECO:0000313" key="12">
    <source>
        <dbReference type="Proteomes" id="UP000193498"/>
    </source>
</evidence>
<keyword evidence="4" id="KW-0378">Hydrolase</keyword>
<dbReference type="AlphaFoldDB" id="A0A1Y1YUE0"/>
<evidence type="ECO:0000256" key="4">
    <source>
        <dbReference type="ARBA" id="ARBA00022801"/>
    </source>
</evidence>
<dbReference type="InParanoid" id="A0A1Y1YUE0"/>
<dbReference type="GO" id="GO:0046872">
    <property type="term" value="F:metal ion binding"/>
    <property type="evidence" value="ECO:0007669"/>
    <property type="project" value="UniProtKB-KW"/>
</dbReference>
<dbReference type="EMBL" id="MCFE01000069">
    <property type="protein sequence ID" value="ORY01454.1"/>
    <property type="molecule type" value="Genomic_DNA"/>
</dbReference>
<dbReference type="Pfam" id="PF01612">
    <property type="entry name" value="DNA_pol_A_exo1"/>
    <property type="match status" value="1"/>
</dbReference>
<comment type="subcellular location">
    <subcellularLocation>
        <location evidence="1">Nucleus</location>
    </subcellularLocation>
</comment>
<evidence type="ECO:0000313" key="11">
    <source>
        <dbReference type="EMBL" id="ORY01454.1"/>
    </source>
</evidence>
<reference evidence="11 12" key="1">
    <citation type="submission" date="2016-07" db="EMBL/GenBank/DDBJ databases">
        <title>Pervasive Adenine N6-methylation of Active Genes in Fungi.</title>
        <authorList>
            <consortium name="DOE Joint Genome Institute"/>
            <person name="Mondo S.J."/>
            <person name="Dannebaum R.O."/>
            <person name="Kuo R.C."/>
            <person name="Labutti K."/>
            <person name="Haridas S."/>
            <person name="Kuo A."/>
            <person name="Salamov A."/>
            <person name="Ahrendt S.R."/>
            <person name="Lipzen A."/>
            <person name="Sullivan W."/>
            <person name="Andreopoulos W.B."/>
            <person name="Clum A."/>
            <person name="Lindquist E."/>
            <person name="Daum C."/>
            <person name="Ramamoorthy G.K."/>
            <person name="Gryganskyi A."/>
            <person name="Culley D."/>
            <person name="Magnuson J.K."/>
            <person name="James T.Y."/>
            <person name="O'Malley M.A."/>
            <person name="Stajich J.E."/>
            <person name="Spatafora J.W."/>
            <person name="Visel A."/>
            <person name="Grigoriev I.V."/>
        </authorList>
    </citation>
    <scope>NUCLEOTIDE SEQUENCE [LARGE SCALE GENOMIC DNA]</scope>
    <source>
        <strain evidence="11 12">CBS 931.73</strain>
    </source>
</reference>
<dbReference type="SUPFAM" id="SSF53098">
    <property type="entry name" value="Ribonuclease H-like"/>
    <property type="match status" value="1"/>
</dbReference>
<dbReference type="OrthoDB" id="1920326at2759"/>
<dbReference type="PANTHER" id="PTHR13620">
    <property type="entry name" value="3-5 EXONUCLEASE"/>
    <property type="match status" value="1"/>
</dbReference>
<keyword evidence="6" id="KW-0460">Magnesium</keyword>
<evidence type="ECO:0000259" key="10">
    <source>
        <dbReference type="SMART" id="SM00474"/>
    </source>
</evidence>
<evidence type="ECO:0000256" key="5">
    <source>
        <dbReference type="ARBA" id="ARBA00022839"/>
    </source>
</evidence>
<dbReference type="Gene3D" id="3.30.420.10">
    <property type="entry name" value="Ribonuclease H-like superfamily/Ribonuclease H"/>
    <property type="match status" value="1"/>
</dbReference>
<sequence>MHQHTAIPKLPPVYPFFEQQITRRDYTVFREFQNGVLEPCCSYDGVKIYIVSTLPELLTSLKLLQLSIKKHKVNYVGFDTEKEVFIEENAKGNCSTELNTNKRAIKKLALIQFATEDTCVLIRIPLVFKNIQEATQLYVFPTEFHDFLANEKVSKVGVSASWDSHALRSQYKLLVRGVVNLDRIAKSLGHEATSLKSLCNRYSVGIQPSDVRNKQWFNKELSKQSILYAAKDAIAGYRLFRSMKNQVDQKGLLLPVSRKRR</sequence>
<evidence type="ECO:0000256" key="1">
    <source>
        <dbReference type="ARBA" id="ARBA00004123"/>
    </source>
</evidence>
<keyword evidence="7" id="KW-0539">Nucleus</keyword>
<dbReference type="PANTHER" id="PTHR13620:SF109">
    <property type="entry name" value="3'-5' EXONUCLEASE"/>
    <property type="match status" value="1"/>
</dbReference>
<dbReference type="GO" id="GO:0005634">
    <property type="term" value="C:nucleus"/>
    <property type="evidence" value="ECO:0007669"/>
    <property type="project" value="UniProtKB-SubCell"/>
</dbReference>
<proteinExistence type="predicted"/>
<evidence type="ECO:0000256" key="3">
    <source>
        <dbReference type="ARBA" id="ARBA00022723"/>
    </source>
</evidence>
<dbReference type="GO" id="GO:0003676">
    <property type="term" value="F:nucleic acid binding"/>
    <property type="evidence" value="ECO:0007669"/>
    <property type="project" value="InterPro"/>
</dbReference>
<evidence type="ECO:0000256" key="7">
    <source>
        <dbReference type="ARBA" id="ARBA00023242"/>
    </source>
</evidence>
<evidence type="ECO:0000256" key="8">
    <source>
        <dbReference type="ARBA" id="ARBA00040531"/>
    </source>
</evidence>
<keyword evidence="12" id="KW-1185">Reference proteome</keyword>
<name>A0A1Y1YUE0_9FUNG</name>
<organism evidence="11 12">
    <name type="scientific">Basidiobolus meristosporus CBS 931.73</name>
    <dbReference type="NCBI Taxonomy" id="1314790"/>
    <lineage>
        <taxon>Eukaryota</taxon>
        <taxon>Fungi</taxon>
        <taxon>Fungi incertae sedis</taxon>
        <taxon>Zoopagomycota</taxon>
        <taxon>Entomophthoromycotina</taxon>
        <taxon>Basidiobolomycetes</taxon>
        <taxon>Basidiobolales</taxon>
        <taxon>Basidiobolaceae</taxon>
        <taxon>Basidiobolus</taxon>
    </lineage>
</organism>
<dbReference type="Proteomes" id="UP000193498">
    <property type="component" value="Unassembled WGS sequence"/>
</dbReference>
<protein>
    <recommendedName>
        <fullName evidence="8">3'-5' exonuclease</fullName>
    </recommendedName>
    <alternativeName>
        <fullName evidence="9">Werner Syndrome-like exonuclease</fullName>
    </alternativeName>
</protein>
<keyword evidence="5" id="KW-0269">Exonuclease</keyword>
<dbReference type="InterPro" id="IPR036397">
    <property type="entry name" value="RNaseH_sf"/>
</dbReference>
<evidence type="ECO:0000256" key="9">
    <source>
        <dbReference type="ARBA" id="ARBA00042761"/>
    </source>
</evidence>
<keyword evidence="2" id="KW-0540">Nuclease</keyword>
<dbReference type="InterPro" id="IPR002562">
    <property type="entry name" value="3'-5'_exonuclease_dom"/>
</dbReference>
<dbReference type="GO" id="GO:0008408">
    <property type="term" value="F:3'-5' exonuclease activity"/>
    <property type="evidence" value="ECO:0007669"/>
    <property type="project" value="InterPro"/>
</dbReference>
<feature type="domain" description="3'-5' exonuclease" evidence="10">
    <location>
        <begin position="73"/>
        <end position="248"/>
    </location>
</feature>
<accession>A0A1Y1YUE0</accession>